<name>A0A5C3MJ91_9AGAM</name>
<gene>
    <name evidence="2" type="ORF">OE88DRAFT_1729664</name>
</gene>
<accession>A0A5C3MJ91</accession>
<protein>
    <submittedName>
        <fullName evidence="2">Uncharacterized protein</fullName>
    </submittedName>
</protein>
<feature type="region of interest" description="Disordered" evidence="1">
    <location>
        <begin position="131"/>
        <end position="175"/>
    </location>
</feature>
<proteinExistence type="predicted"/>
<evidence type="ECO:0000313" key="3">
    <source>
        <dbReference type="Proteomes" id="UP000305948"/>
    </source>
</evidence>
<organism evidence="2 3">
    <name type="scientific">Heliocybe sulcata</name>
    <dbReference type="NCBI Taxonomy" id="5364"/>
    <lineage>
        <taxon>Eukaryota</taxon>
        <taxon>Fungi</taxon>
        <taxon>Dikarya</taxon>
        <taxon>Basidiomycota</taxon>
        <taxon>Agaricomycotina</taxon>
        <taxon>Agaricomycetes</taxon>
        <taxon>Gloeophyllales</taxon>
        <taxon>Gloeophyllaceae</taxon>
        <taxon>Heliocybe</taxon>
    </lineage>
</organism>
<dbReference type="EMBL" id="ML213542">
    <property type="protein sequence ID" value="TFK45482.1"/>
    <property type="molecule type" value="Genomic_DNA"/>
</dbReference>
<keyword evidence="3" id="KW-1185">Reference proteome</keyword>
<evidence type="ECO:0000313" key="2">
    <source>
        <dbReference type="EMBL" id="TFK45482.1"/>
    </source>
</evidence>
<feature type="region of interest" description="Disordered" evidence="1">
    <location>
        <begin position="66"/>
        <end position="87"/>
    </location>
</feature>
<evidence type="ECO:0000256" key="1">
    <source>
        <dbReference type="SAM" id="MobiDB-lite"/>
    </source>
</evidence>
<sequence>MSKTRVRTATSAPDNEIWNELTSFTLSRAWAFQRRMECEAITILEHPTPEQSSIARKLPETTIHFNSASVPPPPLPAVTEPSSASKGYDEMGLKLEGLLERCRRGLIDMRVTARIPSPNRSPVHVKTPVVHGFRSDSRPSATSFGFATASKRRTAPNRLASPPAITDVPRQTVRR</sequence>
<reference evidence="2 3" key="1">
    <citation type="journal article" date="2019" name="Nat. Ecol. Evol.">
        <title>Megaphylogeny resolves global patterns of mushroom evolution.</title>
        <authorList>
            <person name="Varga T."/>
            <person name="Krizsan K."/>
            <person name="Foldi C."/>
            <person name="Dima B."/>
            <person name="Sanchez-Garcia M."/>
            <person name="Sanchez-Ramirez S."/>
            <person name="Szollosi G.J."/>
            <person name="Szarkandi J.G."/>
            <person name="Papp V."/>
            <person name="Albert L."/>
            <person name="Andreopoulos W."/>
            <person name="Angelini C."/>
            <person name="Antonin V."/>
            <person name="Barry K.W."/>
            <person name="Bougher N.L."/>
            <person name="Buchanan P."/>
            <person name="Buyck B."/>
            <person name="Bense V."/>
            <person name="Catcheside P."/>
            <person name="Chovatia M."/>
            <person name="Cooper J."/>
            <person name="Damon W."/>
            <person name="Desjardin D."/>
            <person name="Finy P."/>
            <person name="Geml J."/>
            <person name="Haridas S."/>
            <person name="Hughes K."/>
            <person name="Justo A."/>
            <person name="Karasinski D."/>
            <person name="Kautmanova I."/>
            <person name="Kiss B."/>
            <person name="Kocsube S."/>
            <person name="Kotiranta H."/>
            <person name="LaButti K.M."/>
            <person name="Lechner B.E."/>
            <person name="Liimatainen K."/>
            <person name="Lipzen A."/>
            <person name="Lukacs Z."/>
            <person name="Mihaltcheva S."/>
            <person name="Morgado L.N."/>
            <person name="Niskanen T."/>
            <person name="Noordeloos M.E."/>
            <person name="Ohm R.A."/>
            <person name="Ortiz-Santana B."/>
            <person name="Ovrebo C."/>
            <person name="Racz N."/>
            <person name="Riley R."/>
            <person name="Savchenko A."/>
            <person name="Shiryaev A."/>
            <person name="Soop K."/>
            <person name="Spirin V."/>
            <person name="Szebenyi C."/>
            <person name="Tomsovsky M."/>
            <person name="Tulloss R.E."/>
            <person name="Uehling J."/>
            <person name="Grigoriev I.V."/>
            <person name="Vagvolgyi C."/>
            <person name="Papp T."/>
            <person name="Martin F.M."/>
            <person name="Miettinen O."/>
            <person name="Hibbett D.S."/>
            <person name="Nagy L.G."/>
        </authorList>
    </citation>
    <scope>NUCLEOTIDE SEQUENCE [LARGE SCALE GENOMIC DNA]</scope>
    <source>
        <strain evidence="2 3">OMC1185</strain>
    </source>
</reference>
<dbReference type="Proteomes" id="UP000305948">
    <property type="component" value="Unassembled WGS sequence"/>
</dbReference>
<dbReference type="AlphaFoldDB" id="A0A5C3MJ91"/>